<dbReference type="Proteomes" id="UP000307749">
    <property type="component" value="Unassembled WGS sequence"/>
</dbReference>
<accession>A0A4S3KJV1</accession>
<protein>
    <submittedName>
        <fullName evidence="3">Acetoin utilization protein</fullName>
    </submittedName>
</protein>
<evidence type="ECO:0000259" key="2">
    <source>
        <dbReference type="Pfam" id="PF00850"/>
    </source>
</evidence>
<organism evidence="3 4">
    <name type="scientific">Metallibacterium scheffleri</name>
    <dbReference type="NCBI Taxonomy" id="993689"/>
    <lineage>
        <taxon>Bacteria</taxon>
        <taxon>Pseudomonadati</taxon>
        <taxon>Pseudomonadota</taxon>
        <taxon>Gammaproteobacteria</taxon>
        <taxon>Lysobacterales</taxon>
        <taxon>Rhodanobacteraceae</taxon>
        <taxon>Metallibacterium</taxon>
    </lineage>
</organism>
<dbReference type="Pfam" id="PF00850">
    <property type="entry name" value="Hist_deacetyl"/>
    <property type="match status" value="1"/>
</dbReference>
<dbReference type="PRINTS" id="PR01270">
    <property type="entry name" value="HDASUPER"/>
</dbReference>
<dbReference type="OrthoDB" id="9808367at2"/>
<dbReference type="InterPro" id="IPR023696">
    <property type="entry name" value="Ureohydrolase_dom_sf"/>
</dbReference>
<comment type="similarity">
    <text evidence="1">Belongs to the histone deacetylase family.</text>
</comment>
<dbReference type="SUPFAM" id="SSF52768">
    <property type="entry name" value="Arginase/deacetylase"/>
    <property type="match status" value="1"/>
</dbReference>
<dbReference type="AlphaFoldDB" id="A0A4S3KJV1"/>
<dbReference type="InterPro" id="IPR000286">
    <property type="entry name" value="HDACs"/>
</dbReference>
<dbReference type="EMBL" id="MWQO01000042">
    <property type="protein sequence ID" value="THD09082.1"/>
    <property type="molecule type" value="Genomic_DNA"/>
</dbReference>
<feature type="domain" description="Histone deacetylase" evidence="2">
    <location>
        <begin position="19"/>
        <end position="306"/>
    </location>
</feature>
<evidence type="ECO:0000256" key="1">
    <source>
        <dbReference type="ARBA" id="ARBA00005947"/>
    </source>
</evidence>
<dbReference type="CDD" id="cd11599">
    <property type="entry name" value="HDAC_classII_2"/>
    <property type="match status" value="1"/>
</dbReference>
<dbReference type="RefSeq" id="WP_081129805.1">
    <property type="nucleotide sequence ID" value="NZ_LDOS01000002.1"/>
</dbReference>
<evidence type="ECO:0000313" key="3">
    <source>
        <dbReference type="EMBL" id="THD09082.1"/>
    </source>
</evidence>
<sequence>MLRLYTHDACLAHQPGAGHPESPARLATVLRALDHDHFAALDRCEAPRATRAMLERAHDADYVARILALAEECARSGASLHVDADTVLAPATLEAALRAAGAVVAAVDAVLDGACRRAFCAVRPPGHHATATQAMGFCIFNSIAVGAAHALAAHGLKRVAIIDFDVHHGNGTQDIAAREPRLLYLSTHQSPLYPGTGAASEHGRGNVFNAPLPPGTGGEEFRATWHELLLPRLAAFRPQLLLVSAGFDAHRLDPLADMNLGSEDFAWLGAELTTLADAHASGRLVSALEGGYSLSALAAAVPAYLAAQLG</sequence>
<comment type="caution">
    <text evidence="3">The sequence shown here is derived from an EMBL/GenBank/DDBJ whole genome shotgun (WGS) entry which is preliminary data.</text>
</comment>
<dbReference type="PANTHER" id="PTHR10625">
    <property type="entry name" value="HISTONE DEACETYLASE HDAC1-RELATED"/>
    <property type="match status" value="1"/>
</dbReference>
<dbReference type="PANTHER" id="PTHR10625:SF10">
    <property type="entry name" value="HISTONE DEACETYLASE HDAC1"/>
    <property type="match status" value="1"/>
</dbReference>
<dbReference type="InterPro" id="IPR023801">
    <property type="entry name" value="His_deacetylse_dom"/>
</dbReference>
<evidence type="ECO:0000313" key="4">
    <source>
        <dbReference type="Proteomes" id="UP000307749"/>
    </source>
</evidence>
<dbReference type="GO" id="GO:0004407">
    <property type="term" value="F:histone deacetylase activity"/>
    <property type="evidence" value="ECO:0007669"/>
    <property type="project" value="TreeGrafter"/>
</dbReference>
<proteinExistence type="inferred from homology"/>
<name>A0A4S3KJV1_9GAMM</name>
<gene>
    <name evidence="3" type="ORF">B1806_11905</name>
</gene>
<reference evidence="3 4" key="1">
    <citation type="submission" date="2017-02" db="EMBL/GenBank/DDBJ databases">
        <title>Whole genome sequencing of Metallibacterium scheffleri DSM 24874 (T).</title>
        <authorList>
            <person name="Kumar S."/>
            <person name="Patil P."/>
            <person name="Patil P.B."/>
        </authorList>
    </citation>
    <scope>NUCLEOTIDE SEQUENCE [LARGE SCALE GENOMIC DNA]</scope>
    <source>
        <strain evidence="3 4">DSM 24874</strain>
    </source>
</reference>
<dbReference type="GO" id="GO:0040029">
    <property type="term" value="P:epigenetic regulation of gene expression"/>
    <property type="evidence" value="ECO:0007669"/>
    <property type="project" value="TreeGrafter"/>
</dbReference>
<keyword evidence="4" id="KW-1185">Reference proteome</keyword>
<dbReference type="InterPro" id="IPR037138">
    <property type="entry name" value="His_deacetylse_dom_sf"/>
</dbReference>
<dbReference type="STRING" id="993689.GCA_002077135_03382"/>
<dbReference type="Gene3D" id="3.40.800.20">
    <property type="entry name" value="Histone deacetylase domain"/>
    <property type="match status" value="1"/>
</dbReference>